<evidence type="ECO:0000313" key="1">
    <source>
        <dbReference type="EMBL" id="KAF7234721.1"/>
    </source>
</evidence>
<sequence length="110" mass="12455">MIILNNLPYFVLCRMSSASGCHISWNISVENVELRTLSLIEKARSVYDTIAVTNDVSLKSIIQKLSLFEADYLKEKNVLDFIQYVFPNKELRDASVKAAQKISDVEVELG</sequence>
<reference evidence="1" key="1">
    <citation type="submission" date="2019-07" db="EMBL/GenBank/DDBJ databases">
        <title>Annotation for the trematode Paragonimus miyazaki's.</title>
        <authorList>
            <person name="Choi Y.-J."/>
        </authorList>
    </citation>
    <scope>NUCLEOTIDE SEQUENCE</scope>
    <source>
        <strain evidence="1">Japan</strain>
    </source>
</reference>
<protein>
    <submittedName>
        <fullName evidence="1">Uncharacterized protein</fullName>
    </submittedName>
</protein>
<keyword evidence="2" id="KW-1185">Reference proteome</keyword>
<name>A0A8S9YIX0_9TREM</name>
<dbReference type="EMBL" id="JTDE01008842">
    <property type="protein sequence ID" value="KAF7234721.1"/>
    <property type="molecule type" value="Genomic_DNA"/>
</dbReference>
<dbReference type="Proteomes" id="UP000822476">
    <property type="component" value="Unassembled WGS sequence"/>
</dbReference>
<dbReference type="AlphaFoldDB" id="A0A8S9YIX0"/>
<accession>A0A8S9YIX0</accession>
<dbReference type="OrthoDB" id="6256204at2759"/>
<dbReference type="Gene3D" id="1.20.1050.40">
    <property type="entry name" value="Endopeptidase. Chain P, domain 1"/>
    <property type="match status" value="1"/>
</dbReference>
<evidence type="ECO:0000313" key="2">
    <source>
        <dbReference type="Proteomes" id="UP000822476"/>
    </source>
</evidence>
<comment type="caution">
    <text evidence="1">The sequence shown here is derived from an EMBL/GenBank/DDBJ whole genome shotgun (WGS) entry which is preliminary data.</text>
</comment>
<dbReference type="InterPro" id="IPR024080">
    <property type="entry name" value="Neurolysin/TOP_N"/>
</dbReference>
<organism evidence="1 2">
    <name type="scientific">Paragonimus skrjabini miyazakii</name>
    <dbReference type="NCBI Taxonomy" id="59628"/>
    <lineage>
        <taxon>Eukaryota</taxon>
        <taxon>Metazoa</taxon>
        <taxon>Spiralia</taxon>
        <taxon>Lophotrochozoa</taxon>
        <taxon>Platyhelminthes</taxon>
        <taxon>Trematoda</taxon>
        <taxon>Digenea</taxon>
        <taxon>Plagiorchiida</taxon>
        <taxon>Troglotremata</taxon>
        <taxon>Troglotrematidae</taxon>
        <taxon>Paragonimus</taxon>
    </lineage>
</organism>
<gene>
    <name evidence="1" type="ORF">EG68_12107</name>
</gene>
<proteinExistence type="predicted"/>